<comment type="function">
    <text evidence="3 4">Together with the chaperonin GroEL, plays an essential role in assisting protein folding. The GroEL-GroES system forms a nano-cage that allows encapsulation of the non-native substrate proteins and provides a physical environment optimized to promote and accelerate protein folding. GroES binds to the apical surface of the GroEL ring, thereby capping the opening of the GroEL channel.</text>
</comment>
<dbReference type="SUPFAM" id="SSF50129">
    <property type="entry name" value="GroES-like"/>
    <property type="match status" value="1"/>
</dbReference>
<dbReference type="InterPro" id="IPR037124">
    <property type="entry name" value="Chaperonin_GroES_sf"/>
</dbReference>
<name>A0A0R1ZMF9_9LACO</name>
<dbReference type="Gene3D" id="2.30.33.40">
    <property type="entry name" value="GroES chaperonin"/>
    <property type="match status" value="1"/>
</dbReference>
<evidence type="ECO:0000256" key="4">
    <source>
        <dbReference type="RuleBase" id="RU000535"/>
    </source>
</evidence>
<dbReference type="GO" id="GO:0005524">
    <property type="term" value="F:ATP binding"/>
    <property type="evidence" value="ECO:0007669"/>
    <property type="project" value="InterPro"/>
</dbReference>
<dbReference type="PATRIC" id="fig|1291052.5.peg.506"/>
<keyword evidence="2 3" id="KW-0143">Chaperone</keyword>
<comment type="similarity">
    <text evidence="1 3 4">Belongs to the GroES chaperonin family.</text>
</comment>
<dbReference type="AlphaFoldDB" id="A0A0R1ZMF9"/>
<dbReference type="Proteomes" id="UP000051679">
    <property type="component" value="Unassembled WGS sequence"/>
</dbReference>
<dbReference type="PANTHER" id="PTHR10772:SF58">
    <property type="entry name" value="CO-CHAPERONIN GROES"/>
    <property type="match status" value="1"/>
</dbReference>
<dbReference type="EMBL" id="AYYO01000056">
    <property type="protein sequence ID" value="KRM54276.1"/>
    <property type="molecule type" value="Genomic_DNA"/>
</dbReference>
<evidence type="ECO:0000256" key="1">
    <source>
        <dbReference type="ARBA" id="ARBA00006975"/>
    </source>
</evidence>
<evidence type="ECO:0000313" key="6">
    <source>
        <dbReference type="Proteomes" id="UP000051679"/>
    </source>
</evidence>
<reference evidence="5 6" key="1">
    <citation type="journal article" date="2015" name="Genome Announc.">
        <title>Expanding the biotechnology potential of lactobacilli through comparative genomics of 213 strains and associated genera.</title>
        <authorList>
            <person name="Sun Z."/>
            <person name="Harris H.M."/>
            <person name="McCann A."/>
            <person name="Guo C."/>
            <person name="Argimon S."/>
            <person name="Zhang W."/>
            <person name="Yang X."/>
            <person name="Jeffery I.B."/>
            <person name="Cooney J.C."/>
            <person name="Kagawa T.F."/>
            <person name="Liu W."/>
            <person name="Song Y."/>
            <person name="Salvetti E."/>
            <person name="Wrobel A."/>
            <person name="Rasinkangas P."/>
            <person name="Parkhill J."/>
            <person name="Rea M.C."/>
            <person name="O'Sullivan O."/>
            <person name="Ritari J."/>
            <person name="Douillard F.P."/>
            <person name="Paul Ross R."/>
            <person name="Yang R."/>
            <person name="Briner A.E."/>
            <person name="Felis G.E."/>
            <person name="de Vos W.M."/>
            <person name="Barrangou R."/>
            <person name="Klaenhammer T.R."/>
            <person name="Caufield P.W."/>
            <person name="Cui Y."/>
            <person name="Zhang H."/>
            <person name="O'Toole P.W."/>
        </authorList>
    </citation>
    <scope>NUCLEOTIDE SEQUENCE [LARGE SCALE GENOMIC DNA]</scope>
    <source>
        <strain evidence="5 6">DSM 20505</strain>
    </source>
</reference>
<comment type="subcellular location">
    <subcellularLocation>
        <location evidence="3">Cytoplasm</location>
    </subcellularLocation>
</comment>
<organism evidence="5 6">
    <name type="scientific">Lacticaseibacillus sharpeae JCM 1186 = DSM 20505</name>
    <dbReference type="NCBI Taxonomy" id="1291052"/>
    <lineage>
        <taxon>Bacteria</taxon>
        <taxon>Bacillati</taxon>
        <taxon>Bacillota</taxon>
        <taxon>Bacilli</taxon>
        <taxon>Lactobacillales</taxon>
        <taxon>Lactobacillaceae</taxon>
        <taxon>Lacticaseibacillus</taxon>
    </lineage>
</organism>
<evidence type="ECO:0000313" key="5">
    <source>
        <dbReference type="EMBL" id="KRM54276.1"/>
    </source>
</evidence>
<sequence length="105" mass="11250">MLKNILHGGIVLLKPLGDRVIVEVAEEEEQTVGGIVLASNAKEKPQTGKVIAVGAGALSPDGKRLPMSVAEGDVVMYDKYAGSEVKYEGQKYLVMHDKDIMAIVK</sequence>
<evidence type="ECO:0000256" key="2">
    <source>
        <dbReference type="ARBA" id="ARBA00023186"/>
    </source>
</evidence>
<dbReference type="HAMAP" id="MF_00580">
    <property type="entry name" value="CH10"/>
    <property type="match status" value="1"/>
</dbReference>
<dbReference type="NCBIfam" id="NF001534">
    <property type="entry name" value="PRK00364.2-5"/>
    <property type="match status" value="1"/>
</dbReference>
<dbReference type="Pfam" id="PF00166">
    <property type="entry name" value="Cpn10"/>
    <property type="match status" value="1"/>
</dbReference>
<dbReference type="NCBIfam" id="NF001531">
    <property type="entry name" value="PRK00364.2-2"/>
    <property type="match status" value="1"/>
</dbReference>
<keyword evidence="6" id="KW-1185">Reference proteome</keyword>
<dbReference type="FunFam" id="2.30.33.40:FF:000001">
    <property type="entry name" value="10 kDa chaperonin"/>
    <property type="match status" value="1"/>
</dbReference>
<dbReference type="PRINTS" id="PR00297">
    <property type="entry name" value="CHAPERONIN10"/>
</dbReference>
<proteinExistence type="inferred from homology"/>
<dbReference type="GO" id="GO:0044183">
    <property type="term" value="F:protein folding chaperone"/>
    <property type="evidence" value="ECO:0007669"/>
    <property type="project" value="InterPro"/>
</dbReference>
<gene>
    <name evidence="3" type="primary">groES</name>
    <name evidence="3" type="synonym">groS</name>
    <name evidence="5" type="ORF">FC18_GL000495</name>
</gene>
<dbReference type="PROSITE" id="PS00681">
    <property type="entry name" value="CHAPERONINS_CPN10"/>
    <property type="match status" value="1"/>
</dbReference>
<keyword evidence="3" id="KW-0963">Cytoplasm</keyword>
<dbReference type="InterPro" id="IPR011032">
    <property type="entry name" value="GroES-like_sf"/>
</dbReference>
<dbReference type="SMART" id="SM00883">
    <property type="entry name" value="Cpn10"/>
    <property type="match status" value="1"/>
</dbReference>
<comment type="caution">
    <text evidence="5">The sequence shown here is derived from an EMBL/GenBank/DDBJ whole genome shotgun (WGS) entry which is preliminary data.</text>
</comment>
<dbReference type="NCBIfam" id="NF001533">
    <property type="entry name" value="PRK00364.2-4"/>
    <property type="match status" value="1"/>
</dbReference>
<comment type="subunit">
    <text evidence="3">Heptamer of 7 subunits arranged in a ring. Interacts with the chaperonin GroEL.</text>
</comment>
<evidence type="ECO:0000256" key="3">
    <source>
        <dbReference type="HAMAP-Rule" id="MF_00580"/>
    </source>
</evidence>
<dbReference type="GO" id="GO:0051087">
    <property type="term" value="F:protein-folding chaperone binding"/>
    <property type="evidence" value="ECO:0007669"/>
    <property type="project" value="TreeGrafter"/>
</dbReference>
<dbReference type="GO" id="GO:0051082">
    <property type="term" value="F:unfolded protein binding"/>
    <property type="evidence" value="ECO:0007669"/>
    <property type="project" value="TreeGrafter"/>
</dbReference>
<protein>
    <recommendedName>
        <fullName evidence="3">Co-chaperonin GroES</fullName>
    </recommendedName>
    <alternativeName>
        <fullName evidence="3">10 kDa chaperonin</fullName>
    </alternativeName>
    <alternativeName>
        <fullName evidence="3">Chaperonin-10</fullName>
        <shortName evidence="3">Cpn10</shortName>
    </alternativeName>
</protein>
<dbReference type="InterPro" id="IPR020818">
    <property type="entry name" value="Chaperonin_GroES"/>
</dbReference>
<dbReference type="STRING" id="1291052.FC18_GL000495"/>
<dbReference type="GO" id="GO:0005737">
    <property type="term" value="C:cytoplasm"/>
    <property type="evidence" value="ECO:0007669"/>
    <property type="project" value="UniProtKB-SubCell"/>
</dbReference>
<dbReference type="PANTHER" id="PTHR10772">
    <property type="entry name" value="10 KDA HEAT SHOCK PROTEIN"/>
    <property type="match status" value="1"/>
</dbReference>
<accession>A0A0R1ZMF9</accession>
<dbReference type="InterPro" id="IPR018369">
    <property type="entry name" value="Chaprnonin_Cpn10_CS"/>
</dbReference>
<dbReference type="GO" id="GO:0046872">
    <property type="term" value="F:metal ion binding"/>
    <property type="evidence" value="ECO:0007669"/>
    <property type="project" value="TreeGrafter"/>
</dbReference>
<dbReference type="CDD" id="cd00320">
    <property type="entry name" value="cpn10"/>
    <property type="match status" value="1"/>
</dbReference>